<evidence type="ECO:0000313" key="1">
    <source>
        <dbReference type="EMBL" id="SDU67271.1"/>
    </source>
</evidence>
<name>A0AAX2DFM2_9PSED</name>
<dbReference type="GeneID" id="76214232"/>
<accession>A0AAX2DFM2</accession>
<keyword evidence="2" id="KW-1185">Reference proteome</keyword>
<dbReference type="AlphaFoldDB" id="A0AAX2DFM2"/>
<organism evidence="1 2">
    <name type="scientific">Pseudomonas mediterranea</name>
    <dbReference type="NCBI Taxonomy" id="183795"/>
    <lineage>
        <taxon>Bacteria</taxon>
        <taxon>Pseudomonadati</taxon>
        <taxon>Pseudomonadota</taxon>
        <taxon>Gammaproteobacteria</taxon>
        <taxon>Pseudomonadales</taxon>
        <taxon>Pseudomonadaceae</taxon>
        <taxon>Pseudomonas</taxon>
    </lineage>
</organism>
<reference evidence="1 2" key="1">
    <citation type="submission" date="2016-10" db="EMBL/GenBank/DDBJ databases">
        <authorList>
            <person name="Varghese N."/>
            <person name="Submissions S."/>
        </authorList>
    </citation>
    <scope>NUCLEOTIDE SEQUENCE [LARGE SCALE GENOMIC DNA]</scope>
    <source>
        <strain evidence="1 2">DSM 16733</strain>
    </source>
</reference>
<dbReference type="RefSeq" id="WP_231983243.1">
    <property type="nucleotide sequence ID" value="NZ_LT629790.1"/>
</dbReference>
<dbReference type="Proteomes" id="UP000183772">
    <property type="component" value="Chromosome I"/>
</dbReference>
<dbReference type="EMBL" id="LT629790">
    <property type="protein sequence ID" value="SDU67271.1"/>
    <property type="molecule type" value="Genomic_DNA"/>
</dbReference>
<proteinExistence type="predicted"/>
<evidence type="ECO:0008006" key="3">
    <source>
        <dbReference type="Google" id="ProtNLM"/>
    </source>
</evidence>
<evidence type="ECO:0000313" key="2">
    <source>
        <dbReference type="Proteomes" id="UP000183772"/>
    </source>
</evidence>
<gene>
    <name evidence="1" type="ORF">SAMN05216476_4194</name>
</gene>
<sequence>MTTDPFGRRARLSARTKLRAPLLAAAKDGVINPAWSKVAITLKPYPMMTCGDEVLLFWHGLNSDGEPYRHEIRRSITERQVERDVIFVVREPHIAELDGGSLEIFYQVTGKRLPAPMHSEPLQLVIGDAAPHLLPAIAVDAVGGSLDPKRVPEGTCVSIRPYSRMAVGDRLILIGSRDSKALWRDVLDIEAHAVGREVSFWIDHAQIAPHLGHRLDLAYVVRRGHSVRRAETLSLHIGALVRPPLKAPRIPGVKEGELDVDEQEKGVTIIIDNAGFEVGELVWLQCDGSYAYVSERDIVPANAGQPMTFVVPADYWQSQRGRSVRVRYQVERLDDVSQHFAGLDVHVRPTNALPKEGVHDIQMADSN</sequence>
<protein>
    <recommendedName>
        <fullName evidence="3">DUF4912 domain-containing protein</fullName>
    </recommendedName>
</protein>